<reference evidence="2 3" key="1">
    <citation type="submission" date="2016-04" db="EMBL/GenBank/DDBJ databases">
        <title>A degradative enzymes factory behind the ericoid mycorrhizal symbiosis.</title>
        <authorList>
            <consortium name="DOE Joint Genome Institute"/>
            <person name="Martino E."/>
            <person name="Morin E."/>
            <person name="Grelet G."/>
            <person name="Kuo A."/>
            <person name="Kohler A."/>
            <person name="Daghino S."/>
            <person name="Barry K."/>
            <person name="Choi C."/>
            <person name="Cichocki N."/>
            <person name="Clum A."/>
            <person name="Copeland A."/>
            <person name="Hainaut M."/>
            <person name="Haridas S."/>
            <person name="Labutti K."/>
            <person name="Lindquist E."/>
            <person name="Lipzen A."/>
            <person name="Khouja H.-R."/>
            <person name="Murat C."/>
            <person name="Ohm R."/>
            <person name="Olson A."/>
            <person name="Spatafora J."/>
            <person name="Veneault-Fourrey C."/>
            <person name="Henrissat B."/>
            <person name="Grigoriev I."/>
            <person name="Martin F."/>
            <person name="Perotto S."/>
        </authorList>
    </citation>
    <scope>NUCLEOTIDE SEQUENCE [LARGE SCALE GENOMIC DNA]</scope>
    <source>
        <strain evidence="2 3">E</strain>
    </source>
</reference>
<name>A0A2J6T3G9_9HELO</name>
<dbReference type="GeneID" id="36591490"/>
<feature type="chain" id="PRO_5014468696" evidence="1">
    <location>
        <begin position="21"/>
        <end position="113"/>
    </location>
</feature>
<evidence type="ECO:0000313" key="2">
    <source>
        <dbReference type="EMBL" id="PMD57578.1"/>
    </source>
</evidence>
<dbReference type="RefSeq" id="XP_024734482.1">
    <property type="nucleotide sequence ID" value="XM_024883413.1"/>
</dbReference>
<proteinExistence type="predicted"/>
<keyword evidence="1" id="KW-0732">Signal</keyword>
<dbReference type="EMBL" id="KZ613846">
    <property type="protein sequence ID" value="PMD57578.1"/>
    <property type="molecule type" value="Genomic_DNA"/>
</dbReference>
<dbReference type="OrthoDB" id="10369700at2759"/>
<dbReference type="Proteomes" id="UP000235371">
    <property type="component" value="Unassembled WGS sequence"/>
</dbReference>
<dbReference type="AlphaFoldDB" id="A0A2J6T3G9"/>
<evidence type="ECO:0000313" key="3">
    <source>
        <dbReference type="Proteomes" id="UP000235371"/>
    </source>
</evidence>
<dbReference type="InParanoid" id="A0A2J6T3G9"/>
<evidence type="ECO:0000256" key="1">
    <source>
        <dbReference type="SAM" id="SignalP"/>
    </source>
</evidence>
<feature type="signal peptide" evidence="1">
    <location>
        <begin position="1"/>
        <end position="20"/>
    </location>
</feature>
<organism evidence="2 3">
    <name type="scientific">Hyaloscypha bicolor E</name>
    <dbReference type="NCBI Taxonomy" id="1095630"/>
    <lineage>
        <taxon>Eukaryota</taxon>
        <taxon>Fungi</taxon>
        <taxon>Dikarya</taxon>
        <taxon>Ascomycota</taxon>
        <taxon>Pezizomycotina</taxon>
        <taxon>Leotiomycetes</taxon>
        <taxon>Helotiales</taxon>
        <taxon>Hyaloscyphaceae</taxon>
        <taxon>Hyaloscypha</taxon>
        <taxon>Hyaloscypha bicolor</taxon>
    </lineage>
</organism>
<keyword evidence="3" id="KW-1185">Reference proteome</keyword>
<accession>A0A2J6T3G9</accession>
<gene>
    <name evidence="2" type="ORF">K444DRAFT_631767</name>
</gene>
<sequence length="113" mass="11717">MFSPASLLSALAFATAGVQAALDVAYFSGPNCGGMQISELHIAELGLCSKLLTVTPGISWKVLNFPGVTCSAFTTFDDTCTSNNNLFNPVLTFDSGGNACGTPSRPFKSLQCA</sequence>
<protein>
    <submittedName>
        <fullName evidence="2">Uncharacterized protein</fullName>
    </submittedName>
</protein>